<evidence type="ECO:0000259" key="10">
    <source>
        <dbReference type="Pfam" id="PF08501"/>
    </source>
</evidence>
<keyword evidence="4" id="KW-0057">Aromatic amino acid biosynthesis</keyword>
<dbReference type="AlphaFoldDB" id="A0A0B6AV29"/>
<evidence type="ECO:0000256" key="2">
    <source>
        <dbReference type="ARBA" id="ARBA00022605"/>
    </source>
</evidence>
<evidence type="ECO:0000313" key="12">
    <source>
        <dbReference type="EMBL" id="AJI24942.1"/>
    </source>
</evidence>
<name>A0A0B6AV29_PRIM2</name>
<dbReference type="InterPro" id="IPR022893">
    <property type="entry name" value="Shikimate_DH_fam"/>
</dbReference>
<comment type="pathway">
    <text evidence="1">Metabolic intermediate biosynthesis; chorismate biosynthesis; chorismate from D-erythrose 4-phosphate and phosphoenolpyruvate: step 4/7.</text>
</comment>
<gene>
    <name evidence="12" type="ORF">BG04_523</name>
</gene>
<feature type="domain" description="SDH C-terminal" evidence="11">
    <location>
        <begin position="218"/>
        <end position="246"/>
    </location>
</feature>
<evidence type="ECO:0000256" key="5">
    <source>
        <dbReference type="ARBA" id="ARBA00051639"/>
    </source>
</evidence>
<evidence type="ECO:0000313" key="13">
    <source>
        <dbReference type="Proteomes" id="UP000031829"/>
    </source>
</evidence>
<dbReference type="EC" id="1.1.1.24" evidence="8"/>
<dbReference type="PANTHER" id="PTHR21089:SF1">
    <property type="entry name" value="BIFUNCTIONAL 3-DEHYDROQUINATE DEHYDRATASE_SHIKIMATE DEHYDROGENASE, CHLOROPLASTIC"/>
    <property type="match status" value="1"/>
</dbReference>
<dbReference type="Gene3D" id="3.40.50.10860">
    <property type="entry name" value="Leucine Dehydrogenase, chain A, domain 1"/>
    <property type="match status" value="1"/>
</dbReference>
<comment type="catalytic activity">
    <reaction evidence="6">
        <text>shikimate + NAD(+) = 3-dehydroshikimate + NADH + H(+)</text>
        <dbReference type="Rhea" id="RHEA:17741"/>
        <dbReference type="ChEBI" id="CHEBI:15378"/>
        <dbReference type="ChEBI" id="CHEBI:16630"/>
        <dbReference type="ChEBI" id="CHEBI:36208"/>
        <dbReference type="ChEBI" id="CHEBI:57540"/>
        <dbReference type="ChEBI" id="CHEBI:57945"/>
    </reaction>
</comment>
<dbReference type="InterPro" id="IPR036291">
    <property type="entry name" value="NAD(P)-bd_dom_sf"/>
</dbReference>
<dbReference type="SUPFAM" id="SSF51735">
    <property type="entry name" value="NAD(P)-binding Rossmann-fold domains"/>
    <property type="match status" value="1"/>
</dbReference>
<dbReference type="HOGENOM" id="CLU_044063_4_4_9"/>
<reference evidence="12 13" key="1">
    <citation type="journal article" date="2015" name="Genome Announc.">
        <title>Complete genome sequences for 35 biothreat assay-relevant bacillus species.</title>
        <authorList>
            <person name="Johnson S.L."/>
            <person name="Daligault H.E."/>
            <person name="Davenport K.W."/>
            <person name="Jaissle J."/>
            <person name="Frey K.G."/>
            <person name="Ladner J.T."/>
            <person name="Broomall S.M."/>
            <person name="Bishop-Lilly K.A."/>
            <person name="Bruce D.C."/>
            <person name="Gibbons H.S."/>
            <person name="Coyne S.R."/>
            <person name="Lo C.C."/>
            <person name="Meincke L."/>
            <person name="Munk A.C."/>
            <person name="Koroleva G.I."/>
            <person name="Rosenzweig C.N."/>
            <person name="Palacios G.F."/>
            <person name="Redden C.L."/>
            <person name="Minogue T.D."/>
            <person name="Chain P.S."/>
        </authorList>
    </citation>
    <scope>NUCLEOTIDE SEQUENCE [LARGE SCALE GENOMIC DNA]</scope>
    <source>
        <strain evidence="13">ATCC 14581 / DSM 32 / JCM 2506 / NBRC 15308 / NCIMB 9376 / NCTC 10342 / NRRL B-14308 / VKM B-512</strain>
    </source>
</reference>
<dbReference type="Gene3D" id="3.40.50.720">
    <property type="entry name" value="NAD(P)-binding Rossmann-like Domain"/>
    <property type="match status" value="1"/>
</dbReference>
<organism evidence="12 13">
    <name type="scientific">Priestia megaterium (strain ATCC 14581 / DSM 32 / CCUG 1817 / JCM 2506 / NBRC 15308 / NCIMB 9376 / NCTC 10342 / NRRL B-14308 / VKM B-512 / Ford 19)</name>
    <name type="common">Bacillus megaterium</name>
    <dbReference type="NCBI Taxonomy" id="1348623"/>
    <lineage>
        <taxon>Bacteria</taxon>
        <taxon>Bacillati</taxon>
        <taxon>Bacillota</taxon>
        <taxon>Bacilli</taxon>
        <taxon>Bacillales</taxon>
        <taxon>Bacillaceae</taxon>
        <taxon>Priestia</taxon>
    </lineage>
</organism>
<dbReference type="EMBL" id="CP009920">
    <property type="protein sequence ID" value="AJI24942.1"/>
    <property type="molecule type" value="Genomic_DNA"/>
</dbReference>
<evidence type="ECO:0000256" key="4">
    <source>
        <dbReference type="ARBA" id="ARBA00023141"/>
    </source>
</evidence>
<evidence type="ECO:0000256" key="7">
    <source>
        <dbReference type="ARBA" id="ARBA00060613"/>
    </source>
</evidence>
<dbReference type="GO" id="GO:0009423">
    <property type="term" value="P:chorismate biosynthetic process"/>
    <property type="evidence" value="ECO:0007669"/>
    <property type="project" value="TreeGrafter"/>
</dbReference>
<dbReference type="Proteomes" id="UP000031829">
    <property type="component" value="Chromosome"/>
</dbReference>
<dbReference type="CDD" id="cd01065">
    <property type="entry name" value="NAD_bind_Shikimate_DH"/>
    <property type="match status" value="1"/>
</dbReference>
<dbReference type="GO" id="GO:0030266">
    <property type="term" value="F:quinate 3-dehydrogenase (NAD+) activity"/>
    <property type="evidence" value="ECO:0007669"/>
    <property type="project" value="UniProtKB-EC"/>
</dbReference>
<dbReference type="PANTHER" id="PTHR21089">
    <property type="entry name" value="SHIKIMATE DEHYDROGENASE"/>
    <property type="match status" value="1"/>
</dbReference>
<dbReference type="GO" id="GO:0004764">
    <property type="term" value="F:shikimate 3-dehydrogenase (NADP+) activity"/>
    <property type="evidence" value="ECO:0007669"/>
    <property type="project" value="InterPro"/>
</dbReference>
<dbReference type="GO" id="GO:0019632">
    <property type="term" value="P:shikimate metabolic process"/>
    <property type="evidence" value="ECO:0007669"/>
    <property type="project" value="TreeGrafter"/>
</dbReference>
<evidence type="ECO:0000256" key="3">
    <source>
        <dbReference type="ARBA" id="ARBA00023002"/>
    </source>
</evidence>
<dbReference type="Pfam" id="PF08501">
    <property type="entry name" value="Shikimate_dh_N"/>
    <property type="match status" value="1"/>
</dbReference>
<proteinExistence type="predicted"/>
<comment type="catalytic activity">
    <reaction evidence="5">
        <text>L-quinate + NAD(+) = 3-dehydroquinate + NADH + H(+)</text>
        <dbReference type="Rhea" id="RHEA:22364"/>
        <dbReference type="ChEBI" id="CHEBI:15378"/>
        <dbReference type="ChEBI" id="CHEBI:29751"/>
        <dbReference type="ChEBI" id="CHEBI:32364"/>
        <dbReference type="ChEBI" id="CHEBI:57540"/>
        <dbReference type="ChEBI" id="CHEBI:57945"/>
        <dbReference type="EC" id="1.1.1.24"/>
    </reaction>
</comment>
<dbReference type="InterPro" id="IPR041121">
    <property type="entry name" value="SDH_C"/>
</dbReference>
<dbReference type="FunFam" id="3.40.50.720:FF:000086">
    <property type="entry name" value="Quinate/shikimate dehydrogenase"/>
    <property type="match status" value="1"/>
</dbReference>
<comment type="pathway">
    <text evidence="7">Aromatic compound metabolism; 3,4-dihydroxybenzoate biosynthesis; 3-dehydroquinate from D-quinate (NAD(+) route).</text>
</comment>
<dbReference type="InterPro" id="IPR046346">
    <property type="entry name" value="Aminoacid_DH-like_N_sf"/>
</dbReference>
<evidence type="ECO:0000256" key="1">
    <source>
        <dbReference type="ARBA" id="ARBA00004871"/>
    </source>
</evidence>
<dbReference type="SUPFAM" id="SSF53223">
    <property type="entry name" value="Aminoacid dehydrogenase-like, N-terminal domain"/>
    <property type="match status" value="1"/>
</dbReference>
<dbReference type="GO" id="GO:0009073">
    <property type="term" value="P:aromatic amino acid family biosynthetic process"/>
    <property type="evidence" value="ECO:0007669"/>
    <property type="project" value="UniProtKB-KW"/>
</dbReference>
<dbReference type="InterPro" id="IPR013708">
    <property type="entry name" value="Shikimate_DH-bd_N"/>
</dbReference>
<keyword evidence="2" id="KW-0028">Amino-acid biosynthesis</keyword>
<sequence>MAFEVANQQIEDVLAGFRALNMRSFNVSMPNKMKILPYLDEVTPAARFVGAVNTVVNENGKLIGYNTDGIGYVRGLKESGVDIQGKKMPLMGAGGAGSAVAIQCAIDGASEIYIFNREDESYLRALKNADIINNEIDGNCKATVHHIEDTELLRSSIGSSDILTNATRGGMNPLEGQSIIPDSSWLRPELIVSDVIYNPRKTKLFEMAESVGCKAINGLGMMLWQGAKAFELWTCEEMPVYYVKEQMSQKTERK</sequence>
<keyword evidence="3" id="KW-0560">Oxidoreductase</keyword>
<evidence type="ECO:0000259" key="11">
    <source>
        <dbReference type="Pfam" id="PF18317"/>
    </source>
</evidence>
<accession>A0A0B6AV29</accession>
<protein>
    <recommendedName>
        <fullName evidence="9">Quinate/shikimate dehydrogenase (NAD(+))</fullName>
        <ecNumber evidence="8">1.1.1.24</ecNumber>
    </recommendedName>
</protein>
<dbReference type="Pfam" id="PF18317">
    <property type="entry name" value="SDH_C"/>
    <property type="match status" value="1"/>
</dbReference>
<feature type="domain" description="Shikimate dehydrogenase substrate binding N-terminal" evidence="10">
    <location>
        <begin position="2"/>
        <end position="55"/>
    </location>
</feature>
<evidence type="ECO:0000256" key="9">
    <source>
        <dbReference type="ARBA" id="ARBA00071605"/>
    </source>
</evidence>
<evidence type="ECO:0000256" key="8">
    <source>
        <dbReference type="ARBA" id="ARBA00066605"/>
    </source>
</evidence>
<dbReference type="GO" id="GO:0008652">
    <property type="term" value="P:amino acid biosynthetic process"/>
    <property type="evidence" value="ECO:0007669"/>
    <property type="project" value="UniProtKB-KW"/>
</dbReference>
<dbReference type="KEGG" id="bmeg:BG04_523"/>
<evidence type="ECO:0000256" key="6">
    <source>
        <dbReference type="ARBA" id="ARBA00052329"/>
    </source>
</evidence>